<evidence type="ECO:0000256" key="1">
    <source>
        <dbReference type="SAM" id="MobiDB-lite"/>
    </source>
</evidence>
<proteinExistence type="predicted"/>
<feature type="compositionally biased region" description="Basic and acidic residues" evidence="1">
    <location>
        <begin position="545"/>
        <end position="561"/>
    </location>
</feature>
<organism evidence="2 3">
    <name type="scientific">Cyclotella atomus</name>
    <dbReference type="NCBI Taxonomy" id="382360"/>
    <lineage>
        <taxon>Eukaryota</taxon>
        <taxon>Sar</taxon>
        <taxon>Stramenopiles</taxon>
        <taxon>Ochrophyta</taxon>
        <taxon>Bacillariophyta</taxon>
        <taxon>Coscinodiscophyceae</taxon>
        <taxon>Thalassiosirophycidae</taxon>
        <taxon>Stephanodiscales</taxon>
        <taxon>Stephanodiscaceae</taxon>
        <taxon>Cyclotella</taxon>
    </lineage>
</organism>
<feature type="region of interest" description="Disordered" evidence="1">
    <location>
        <begin position="429"/>
        <end position="451"/>
    </location>
</feature>
<sequence>MNFLIQSNTARLPNVLQRTRLKTASKYLVSLQHCNFSATPDNDDTSQPILSPTQTSLALSVHFMHPKLGMKDYEILSRATAFLVNVDPIEHTSSPHETLGTKKGRQTKSAFPHLKSNKEKRDASLLKQDYAYEPASGPRRHDYQLNWLEFCPVNFRPRVHVVASSHVVSPWKWPQYYGQEWLKEVNEEHVRYSLEVYGSMDKSQEIDGEEGKLKGSFGPVAKFALNPYPIHHPNGLDVAVIHLKGEDDALENMKKMGITPLNLHTMSQLESTTDPVFEPGEKVYFHGFEVYESNKVDDETLSSNDSKNQEDDRIFHPYFASGTQSFGSPDRFLAKTPSPLPEGLCGGPVLTTQHDNKQPLFIRGVVEGIVPPNHENAELAGAASYLPSYRVREFIDFAERIMLEQIVDEDVFQRVIDIKERKLASRGTVYGEDQMNGGSNKDGEDDEITDPNILTNIEGLSEDDDTPNIDKAYQEIVSSLRQHHTPEEVDAILATVEREKKEVIEILEKEGGDMDDAIAKVRQRTYDERDRVLKELQEQMQNESDESKVIDAEVVTKDEKR</sequence>
<dbReference type="AlphaFoldDB" id="A0ABD3QBG0"/>
<accession>A0ABD3QBG0</accession>
<evidence type="ECO:0000313" key="2">
    <source>
        <dbReference type="EMBL" id="KAL3797026.1"/>
    </source>
</evidence>
<evidence type="ECO:0000313" key="3">
    <source>
        <dbReference type="Proteomes" id="UP001530400"/>
    </source>
</evidence>
<keyword evidence="3" id="KW-1185">Reference proteome</keyword>
<gene>
    <name evidence="2" type="ORF">ACHAWO_006662</name>
</gene>
<feature type="region of interest" description="Disordered" evidence="1">
    <location>
        <begin position="93"/>
        <end position="120"/>
    </location>
</feature>
<feature type="region of interest" description="Disordered" evidence="1">
    <location>
        <begin position="538"/>
        <end position="561"/>
    </location>
</feature>
<protein>
    <submittedName>
        <fullName evidence="2">Uncharacterized protein</fullName>
    </submittedName>
</protein>
<dbReference type="EMBL" id="JALLPJ020000268">
    <property type="protein sequence ID" value="KAL3797026.1"/>
    <property type="molecule type" value="Genomic_DNA"/>
</dbReference>
<name>A0ABD3QBG0_9STRA</name>
<dbReference type="Proteomes" id="UP001530400">
    <property type="component" value="Unassembled WGS sequence"/>
</dbReference>
<reference evidence="2 3" key="1">
    <citation type="submission" date="2024-10" db="EMBL/GenBank/DDBJ databases">
        <title>Updated reference genomes for cyclostephanoid diatoms.</title>
        <authorList>
            <person name="Roberts W.R."/>
            <person name="Alverson A.J."/>
        </authorList>
    </citation>
    <scope>NUCLEOTIDE SEQUENCE [LARGE SCALE GENOMIC DNA]</scope>
    <source>
        <strain evidence="2 3">AJA010-31</strain>
    </source>
</reference>
<comment type="caution">
    <text evidence="2">The sequence shown here is derived from an EMBL/GenBank/DDBJ whole genome shotgun (WGS) entry which is preliminary data.</text>
</comment>